<dbReference type="RefSeq" id="XP_007804731.1">
    <property type="nucleotide sequence ID" value="XM_007806540.1"/>
</dbReference>
<reference evidence="5" key="1">
    <citation type="journal article" date="2014" name="BMC Genomics">
        <title>Genome characteristics reveal the impact of lichenization on lichen-forming fungus Endocarpon pusillum Hedwig (Verrucariales, Ascomycota).</title>
        <authorList>
            <person name="Wang Y.-Y."/>
            <person name="Liu B."/>
            <person name="Zhang X.-Y."/>
            <person name="Zhou Q.-M."/>
            <person name="Zhang T."/>
            <person name="Li H."/>
            <person name="Yu Y.-F."/>
            <person name="Zhang X.-L."/>
            <person name="Hao X.-Y."/>
            <person name="Wang M."/>
            <person name="Wang L."/>
            <person name="Wei J.-C."/>
        </authorList>
    </citation>
    <scope>NUCLEOTIDE SEQUENCE [LARGE SCALE GENOMIC DNA]</scope>
    <source>
        <strain evidence="5">Z07020 / HMAS-L-300199</strain>
    </source>
</reference>
<dbReference type="AlphaFoldDB" id="U1GDC9"/>
<evidence type="ECO:0000256" key="2">
    <source>
        <dbReference type="ARBA" id="ARBA00023002"/>
    </source>
</evidence>
<dbReference type="InterPro" id="IPR002225">
    <property type="entry name" value="3Beta_OHSteriod_DH/Estase"/>
</dbReference>
<dbReference type="PANTHER" id="PTHR43245:SF51">
    <property type="entry name" value="SHORT CHAIN DEHYDROGENASE_REDUCTASE FAMILY 42E, MEMBER 2"/>
    <property type="match status" value="1"/>
</dbReference>
<feature type="domain" description="Ketoreductase" evidence="3">
    <location>
        <begin position="9"/>
        <end position="165"/>
    </location>
</feature>
<dbReference type="Gene3D" id="3.40.50.720">
    <property type="entry name" value="NAD(P)-binding Rossmann-like Domain"/>
    <property type="match status" value="1"/>
</dbReference>
<evidence type="ECO:0000313" key="5">
    <source>
        <dbReference type="Proteomes" id="UP000019373"/>
    </source>
</evidence>
<dbReference type="HOGENOM" id="CLU_007383_6_8_1"/>
<dbReference type="InterPro" id="IPR036291">
    <property type="entry name" value="NAD(P)-bd_dom_sf"/>
</dbReference>
<protein>
    <recommendedName>
        <fullName evidence="3">Ketoreductase domain-containing protein</fullName>
    </recommendedName>
</protein>
<organism evidence="4 5">
    <name type="scientific">Endocarpon pusillum (strain Z07020 / HMAS-L-300199)</name>
    <name type="common">Lichen-forming fungus</name>
    <dbReference type="NCBI Taxonomy" id="1263415"/>
    <lineage>
        <taxon>Eukaryota</taxon>
        <taxon>Fungi</taxon>
        <taxon>Dikarya</taxon>
        <taxon>Ascomycota</taxon>
        <taxon>Pezizomycotina</taxon>
        <taxon>Eurotiomycetes</taxon>
        <taxon>Chaetothyriomycetidae</taxon>
        <taxon>Verrucariales</taxon>
        <taxon>Verrucariaceae</taxon>
        <taxon>Endocarpon</taxon>
    </lineage>
</organism>
<dbReference type="PANTHER" id="PTHR43245">
    <property type="entry name" value="BIFUNCTIONAL POLYMYXIN RESISTANCE PROTEIN ARNA"/>
    <property type="match status" value="1"/>
</dbReference>
<keyword evidence="5" id="KW-1185">Reference proteome</keyword>
<evidence type="ECO:0000313" key="4">
    <source>
        <dbReference type="EMBL" id="ERF69701.1"/>
    </source>
</evidence>
<accession>U1GDC9</accession>
<keyword evidence="2" id="KW-0560">Oxidoreductase</keyword>
<dbReference type="GO" id="GO:0016616">
    <property type="term" value="F:oxidoreductase activity, acting on the CH-OH group of donors, NAD or NADP as acceptor"/>
    <property type="evidence" value="ECO:0007669"/>
    <property type="project" value="InterPro"/>
</dbReference>
<dbReference type="OrthoDB" id="10058185at2759"/>
<dbReference type="InterPro" id="IPR057326">
    <property type="entry name" value="KR_dom"/>
</dbReference>
<sequence>MDKKTVQLGHVLVTGGSGFLGSHIVQRLLAEPDVVVFSVSRNPRQRDARAKYRAVDITDEGKLRALFQEIKPRVVIHTVSPLSTDNKAVLHRTIVEGTRALLRCAANCPETRAFVYTSSDSAVASPSLPDRKLREADAQLYTATHFNNPYGRSKALADAAVLAADSTNLRTATLRLPAIYGEGDTNFIPQLLSSVRKGEHKMQLGDDQKLFEFVYVKSASEAHVLAAKALLRTDTAQTDRESPKVHGEAFFITDGQPRHFFDFAREAYAAAGHPVAPNEIKKMPFAVVQAMASVGEWAYWSFTLGRLTPQMRRQSIDHLNKGCHWSIEKARQRLGYAPVLDQHIAIKRSMEWAMAHEK</sequence>
<dbReference type="OMA" id="GGKFYFV"/>
<dbReference type="eggNOG" id="KOG1430">
    <property type="taxonomic scope" value="Eukaryota"/>
</dbReference>
<comment type="similarity">
    <text evidence="1">Belongs to the 3-beta-HSD family.</text>
</comment>
<gene>
    <name evidence="4" type="ORF">EPUS_03693</name>
</gene>
<proteinExistence type="inferred from homology"/>
<name>U1GDC9_ENDPU</name>
<dbReference type="InterPro" id="IPR050177">
    <property type="entry name" value="Lipid_A_modif_metabolic_enz"/>
</dbReference>
<dbReference type="SUPFAM" id="SSF51735">
    <property type="entry name" value="NAD(P)-binding Rossmann-fold domains"/>
    <property type="match status" value="1"/>
</dbReference>
<dbReference type="EMBL" id="KE721401">
    <property type="protein sequence ID" value="ERF69701.1"/>
    <property type="molecule type" value="Genomic_DNA"/>
</dbReference>
<dbReference type="GeneID" id="19238732"/>
<dbReference type="SMART" id="SM00822">
    <property type="entry name" value="PKS_KR"/>
    <property type="match status" value="1"/>
</dbReference>
<dbReference type="GO" id="GO:0006694">
    <property type="term" value="P:steroid biosynthetic process"/>
    <property type="evidence" value="ECO:0007669"/>
    <property type="project" value="InterPro"/>
</dbReference>
<evidence type="ECO:0000259" key="3">
    <source>
        <dbReference type="SMART" id="SM00822"/>
    </source>
</evidence>
<evidence type="ECO:0000256" key="1">
    <source>
        <dbReference type="ARBA" id="ARBA00009219"/>
    </source>
</evidence>
<dbReference type="Proteomes" id="UP000019373">
    <property type="component" value="Unassembled WGS sequence"/>
</dbReference>
<dbReference type="Pfam" id="PF01073">
    <property type="entry name" value="3Beta_HSD"/>
    <property type="match status" value="1"/>
</dbReference>